<evidence type="ECO:0000313" key="3">
    <source>
        <dbReference type="EMBL" id="QUD87454.1"/>
    </source>
</evidence>
<feature type="region of interest" description="Disordered" evidence="1">
    <location>
        <begin position="36"/>
        <end position="67"/>
    </location>
</feature>
<keyword evidence="2" id="KW-1133">Transmembrane helix</keyword>
<protein>
    <submittedName>
        <fullName evidence="3">Uncharacterized protein</fullName>
    </submittedName>
</protein>
<accession>A0A975FYC0</accession>
<reference evidence="3" key="1">
    <citation type="submission" date="2021-04" db="EMBL/GenBank/DDBJ databases">
        <title>The complete genome sequence of Caulobacter sp. S6.</title>
        <authorList>
            <person name="Tang Y."/>
            <person name="Ouyang W."/>
            <person name="Liu Q."/>
            <person name="Huang B."/>
            <person name="Guo Z."/>
            <person name="Lei P."/>
        </authorList>
    </citation>
    <scope>NUCLEOTIDE SEQUENCE</scope>
    <source>
        <strain evidence="3">S6</strain>
    </source>
</reference>
<keyword evidence="4" id="KW-1185">Reference proteome</keyword>
<dbReference type="EMBL" id="CP073078">
    <property type="protein sequence ID" value="QUD87454.1"/>
    <property type="molecule type" value="Genomic_DNA"/>
</dbReference>
<dbReference type="AlphaFoldDB" id="A0A975FYC0"/>
<keyword evidence="2" id="KW-0812">Transmembrane</keyword>
<dbReference type="RefSeq" id="WP_211937506.1">
    <property type="nucleotide sequence ID" value="NZ_CP073078.1"/>
</dbReference>
<feature type="transmembrane region" description="Helical" evidence="2">
    <location>
        <begin position="15"/>
        <end position="35"/>
    </location>
</feature>
<sequence length="67" mass="7578">MQALLENHKQISAEWVLWLPMLGLWAQAALAALGLNRGKRREPRKPATPKARQPFDPACPPRLITPR</sequence>
<evidence type="ECO:0000256" key="2">
    <source>
        <dbReference type="SAM" id="Phobius"/>
    </source>
</evidence>
<dbReference type="KEGG" id="caul:KCG34_20740"/>
<gene>
    <name evidence="3" type="ORF">KCG34_20740</name>
</gene>
<evidence type="ECO:0000313" key="4">
    <source>
        <dbReference type="Proteomes" id="UP000676409"/>
    </source>
</evidence>
<evidence type="ECO:0000256" key="1">
    <source>
        <dbReference type="SAM" id="MobiDB-lite"/>
    </source>
</evidence>
<organism evidence="3 4">
    <name type="scientific">Phenylobacterium montanum</name>
    <dbReference type="NCBI Taxonomy" id="2823693"/>
    <lineage>
        <taxon>Bacteria</taxon>
        <taxon>Pseudomonadati</taxon>
        <taxon>Pseudomonadota</taxon>
        <taxon>Alphaproteobacteria</taxon>
        <taxon>Caulobacterales</taxon>
        <taxon>Caulobacteraceae</taxon>
        <taxon>Phenylobacterium</taxon>
    </lineage>
</organism>
<name>A0A975FYC0_9CAUL</name>
<keyword evidence="2" id="KW-0472">Membrane</keyword>
<dbReference type="Proteomes" id="UP000676409">
    <property type="component" value="Chromosome"/>
</dbReference>
<proteinExistence type="predicted"/>